<dbReference type="PANTHER" id="PTHR30160:SF1">
    <property type="entry name" value="LIPOPOLYSACCHARIDE 1,2-N-ACETYLGLUCOSAMINETRANSFERASE-RELATED"/>
    <property type="match status" value="1"/>
</dbReference>
<protein>
    <submittedName>
        <fullName evidence="3">Glycosyltransferase family 9 protein</fullName>
    </submittedName>
</protein>
<evidence type="ECO:0000256" key="1">
    <source>
        <dbReference type="ARBA" id="ARBA00022676"/>
    </source>
</evidence>
<dbReference type="PANTHER" id="PTHR30160">
    <property type="entry name" value="TETRAACYLDISACCHARIDE 4'-KINASE-RELATED"/>
    <property type="match status" value="1"/>
</dbReference>
<dbReference type="AlphaFoldDB" id="A0A538TIH5"/>
<dbReference type="SUPFAM" id="SSF53756">
    <property type="entry name" value="UDP-Glycosyltransferase/glycogen phosphorylase"/>
    <property type="match status" value="1"/>
</dbReference>
<dbReference type="GO" id="GO:0005829">
    <property type="term" value="C:cytosol"/>
    <property type="evidence" value="ECO:0007669"/>
    <property type="project" value="TreeGrafter"/>
</dbReference>
<dbReference type="GO" id="GO:0009244">
    <property type="term" value="P:lipopolysaccharide core region biosynthetic process"/>
    <property type="evidence" value="ECO:0007669"/>
    <property type="project" value="TreeGrafter"/>
</dbReference>
<dbReference type="CDD" id="cd03789">
    <property type="entry name" value="GT9_LPS_heptosyltransferase"/>
    <property type="match status" value="1"/>
</dbReference>
<dbReference type="GO" id="GO:0008713">
    <property type="term" value="F:ADP-heptose-lipopolysaccharide heptosyltransferase activity"/>
    <property type="evidence" value="ECO:0007669"/>
    <property type="project" value="TreeGrafter"/>
</dbReference>
<dbReference type="EMBL" id="VBOZ01000031">
    <property type="protein sequence ID" value="TMQ63428.1"/>
    <property type="molecule type" value="Genomic_DNA"/>
</dbReference>
<reference evidence="3 4" key="1">
    <citation type="journal article" date="2019" name="Nat. Microbiol.">
        <title>Mediterranean grassland soil C-N compound turnover is dependent on rainfall and depth, and is mediated by genomically divergent microorganisms.</title>
        <authorList>
            <person name="Diamond S."/>
            <person name="Andeer P.F."/>
            <person name="Li Z."/>
            <person name="Crits-Christoph A."/>
            <person name="Burstein D."/>
            <person name="Anantharaman K."/>
            <person name="Lane K.R."/>
            <person name="Thomas B.C."/>
            <person name="Pan C."/>
            <person name="Northen T.R."/>
            <person name="Banfield J.F."/>
        </authorList>
    </citation>
    <scope>NUCLEOTIDE SEQUENCE [LARGE SCALE GENOMIC DNA]</scope>
    <source>
        <strain evidence="3">WS_9</strain>
    </source>
</reference>
<dbReference type="InterPro" id="IPR002201">
    <property type="entry name" value="Glyco_trans_9"/>
</dbReference>
<gene>
    <name evidence="3" type="ORF">E6K79_10135</name>
</gene>
<evidence type="ECO:0000313" key="4">
    <source>
        <dbReference type="Proteomes" id="UP000317691"/>
    </source>
</evidence>
<sequence>MTAAPGSFHESEPRRIHLFRPQNQLGDLLLNVPAIRSIRERFPRARITLVVGRQNAAAVLGQSWVDEVRVVEPGDVLGLVRAALPRGGRPDLAVYFTTVSYSKGGGLLVRASRARERIGFDPARYGKRDHAGLTRALRYPERTLHQSEVNGILATAAGAGPPPPPPHYIPDAELAATTPAGAVYLHPGAGKVKNRWPAERFGATARELTRRGLEVQWIEGPQDEGCVHEASRALGKTLPVVRSEPIARLAARFARASLYIGNDTGPLHLAAATGCPTVGLYGWSDPAEWSPVGRCVRSVRAADRSLESIDPSQVLDAALPLLMEERCATA</sequence>
<evidence type="ECO:0000256" key="2">
    <source>
        <dbReference type="ARBA" id="ARBA00022679"/>
    </source>
</evidence>
<accession>A0A538TIH5</accession>
<organism evidence="3 4">
    <name type="scientific">Eiseniibacteriota bacterium</name>
    <dbReference type="NCBI Taxonomy" id="2212470"/>
    <lineage>
        <taxon>Bacteria</taxon>
        <taxon>Candidatus Eiseniibacteriota</taxon>
    </lineage>
</organism>
<dbReference type="Pfam" id="PF01075">
    <property type="entry name" value="Glyco_transf_9"/>
    <property type="match status" value="1"/>
</dbReference>
<proteinExistence type="predicted"/>
<dbReference type="Gene3D" id="3.40.50.2000">
    <property type="entry name" value="Glycogen Phosphorylase B"/>
    <property type="match status" value="2"/>
</dbReference>
<evidence type="ECO:0000313" key="3">
    <source>
        <dbReference type="EMBL" id="TMQ63428.1"/>
    </source>
</evidence>
<dbReference type="InterPro" id="IPR051199">
    <property type="entry name" value="LPS_LOS_Heptosyltrfase"/>
</dbReference>
<keyword evidence="2 3" id="KW-0808">Transferase</keyword>
<name>A0A538TIH5_UNCEI</name>
<dbReference type="Proteomes" id="UP000317691">
    <property type="component" value="Unassembled WGS sequence"/>
</dbReference>
<comment type="caution">
    <text evidence="3">The sequence shown here is derived from an EMBL/GenBank/DDBJ whole genome shotgun (WGS) entry which is preliminary data.</text>
</comment>
<keyword evidence="1" id="KW-0328">Glycosyltransferase</keyword>